<dbReference type="Proteomes" id="UP001233999">
    <property type="component" value="Unassembled WGS sequence"/>
</dbReference>
<reference evidence="15" key="1">
    <citation type="journal article" date="2023" name="IScience">
        <title>Live-bearing cockroach genome reveals convergent evolutionary mechanisms linked to viviparity in insects and beyond.</title>
        <authorList>
            <person name="Fouks B."/>
            <person name="Harrison M.C."/>
            <person name="Mikhailova A.A."/>
            <person name="Marchal E."/>
            <person name="English S."/>
            <person name="Carruthers M."/>
            <person name="Jennings E.C."/>
            <person name="Chiamaka E.L."/>
            <person name="Frigard R.A."/>
            <person name="Pippel M."/>
            <person name="Attardo G.M."/>
            <person name="Benoit J.B."/>
            <person name="Bornberg-Bauer E."/>
            <person name="Tobe S.S."/>
        </authorList>
    </citation>
    <scope>NUCLEOTIDE SEQUENCE</scope>
    <source>
        <strain evidence="15">Stay&amp;Tobe</strain>
    </source>
</reference>
<organism evidence="15 16">
    <name type="scientific">Diploptera punctata</name>
    <name type="common">Pacific beetle cockroach</name>
    <dbReference type="NCBI Taxonomy" id="6984"/>
    <lineage>
        <taxon>Eukaryota</taxon>
        <taxon>Metazoa</taxon>
        <taxon>Ecdysozoa</taxon>
        <taxon>Arthropoda</taxon>
        <taxon>Hexapoda</taxon>
        <taxon>Insecta</taxon>
        <taxon>Pterygota</taxon>
        <taxon>Neoptera</taxon>
        <taxon>Polyneoptera</taxon>
        <taxon>Dictyoptera</taxon>
        <taxon>Blattodea</taxon>
        <taxon>Blaberoidea</taxon>
        <taxon>Blaberidae</taxon>
        <taxon>Diplopterinae</taxon>
        <taxon>Diploptera</taxon>
    </lineage>
</organism>
<keyword evidence="8" id="KW-1015">Disulfide bond</keyword>
<evidence type="ECO:0000313" key="15">
    <source>
        <dbReference type="EMBL" id="KAJ9599080.1"/>
    </source>
</evidence>
<dbReference type="InterPro" id="IPR002159">
    <property type="entry name" value="CD36_fam"/>
</dbReference>
<evidence type="ECO:0000256" key="4">
    <source>
        <dbReference type="ARBA" id="ARBA00022475"/>
    </source>
</evidence>
<evidence type="ECO:0000256" key="10">
    <source>
        <dbReference type="ARBA" id="ARBA00023180"/>
    </source>
</evidence>
<evidence type="ECO:0000256" key="7">
    <source>
        <dbReference type="ARBA" id="ARBA00023136"/>
    </source>
</evidence>
<keyword evidence="5 13" id="KW-0812">Transmembrane</keyword>
<comment type="caution">
    <text evidence="15">The sequence shown here is derived from an EMBL/GenBank/DDBJ whole genome shotgun (WGS) entry which is preliminary data.</text>
</comment>
<protein>
    <recommendedName>
        <fullName evidence="11">Scavenger receptor class B member 1</fullName>
    </recommendedName>
    <alternativeName>
        <fullName evidence="12">SR-BI</fullName>
    </alternativeName>
</protein>
<feature type="transmembrane region" description="Helical" evidence="13">
    <location>
        <begin position="444"/>
        <end position="462"/>
    </location>
</feature>
<keyword evidence="4" id="KW-1003">Cell membrane</keyword>
<evidence type="ECO:0000256" key="11">
    <source>
        <dbReference type="ARBA" id="ARBA00040821"/>
    </source>
</evidence>
<evidence type="ECO:0000256" key="13">
    <source>
        <dbReference type="SAM" id="Phobius"/>
    </source>
</evidence>
<dbReference type="Pfam" id="PF01130">
    <property type="entry name" value="CD36"/>
    <property type="match status" value="1"/>
</dbReference>
<feature type="non-terminal residue" evidence="15">
    <location>
        <position position="476"/>
    </location>
</feature>
<keyword evidence="14" id="KW-0732">Signal</keyword>
<keyword evidence="9" id="KW-0675">Receptor</keyword>
<dbReference type="GO" id="GO:0005901">
    <property type="term" value="C:caveola"/>
    <property type="evidence" value="ECO:0007669"/>
    <property type="project" value="UniProtKB-SubCell"/>
</dbReference>
<dbReference type="PANTHER" id="PTHR11923">
    <property type="entry name" value="SCAVENGER RECEPTOR CLASS B TYPE-1 SR-B1"/>
    <property type="match status" value="1"/>
</dbReference>
<keyword evidence="6 13" id="KW-1133">Transmembrane helix</keyword>
<gene>
    <name evidence="15" type="ORF">L9F63_010440</name>
</gene>
<sequence>FITLTTSLVLVMAATVVVWTTDLLKIAIDKNIGIRNNTLAYDVWVKPPIYPLIGIYVFNYTNTEEYLAGIDEKLKVKEVGPFVYRETTEKVNVVFNDNGTVTYQQKSTFDFVPELSGGHLPRQTRITVPNLPLLSAMSVMKDMYILTQLAFLAVAKTLETRQFVHLTAHDFFWGYDDPLFSLARTYASFTHELPYKRFGLFAQRNGVRKDRITIYTGVDNKDKFGIVSRWNGADRMHYWNGEECNRIDGTDGSFFPPHLVNRESRLYIYHHDMCRRLPLEYKEEVISTGGIPALRYQLPRDIFANPDVNPENACFCHPDIQTCPPSGVFNASPCSYGAPLMMSLAHFYLGDPVLLETVEGLKPDPERHESYTDMHPEIGVPLDGKSRMQVNMMIRKSNTLSQLASLRDGSILPIAWFDVGLDDFPDEVMTIIYHVTFTRHRVQIAMQYGFLSLSAILLFFFVRRLRNRSTSSVSPI</sequence>
<dbReference type="AlphaFoldDB" id="A0AAD8EQ56"/>
<evidence type="ECO:0000256" key="9">
    <source>
        <dbReference type="ARBA" id="ARBA00023170"/>
    </source>
</evidence>
<evidence type="ECO:0000256" key="1">
    <source>
        <dbReference type="ARBA" id="ARBA00004189"/>
    </source>
</evidence>
<evidence type="ECO:0000256" key="12">
    <source>
        <dbReference type="ARBA" id="ARBA00042244"/>
    </source>
</evidence>
<keyword evidence="16" id="KW-1185">Reference proteome</keyword>
<evidence type="ECO:0000256" key="5">
    <source>
        <dbReference type="ARBA" id="ARBA00022692"/>
    </source>
</evidence>
<comment type="subcellular location">
    <subcellularLocation>
        <location evidence="2">Cell membrane</location>
        <topology evidence="2">Multi-pass membrane protein</topology>
    </subcellularLocation>
    <subcellularLocation>
        <location evidence="1">Membrane</location>
        <location evidence="1">Caveola</location>
        <topology evidence="1">Multi-pass membrane protein</topology>
    </subcellularLocation>
</comment>
<evidence type="ECO:0000256" key="2">
    <source>
        <dbReference type="ARBA" id="ARBA00004651"/>
    </source>
</evidence>
<accession>A0AAD8EQ56</accession>
<evidence type="ECO:0000256" key="3">
    <source>
        <dbReference type="ARBA" id="ARBA00010532"/>
    </source>
</evidence>
<feature type="signal peptide" evidence="14">
    <location>
        <begin position="1"/>
        <end position="20"/>
    </location>
</feature>
<evidence type="ECO:0000256" key="6">
    <source>
        <dbReference type="ARBA" id="ARBA00022989"/>
    </source>
</evidence>
<dbReference type="GO" id="GO:0005737">
    <property type="term" value="C:cytoplasm"/>
    <property type="evidence" value="ECO:0007669"/>
    <property type="project" value="TreeGrafter"/>
</dbReference>
<keyword evidence="10" id="KW-0325">Glycoprotein</keyword>
<feature type="chain" id="PRO_5042188483" description="Scavenger receptor class B member 1" evidence="14">
    <location>
        <begin position="21"/>
        <end position="476"/>
    </location>
</feature>
<evidence type="ECO:0000313" key="16">
    <source>
        <dbReference type="Proteomes" id="UP001233999"/>
    </source>
</evidence>
<evidence type="ECO:0000256" key="14">
    <source>
        <dbReference type="SAM" id="SignalP"/>
    </source>
</evidence>
<comment type="similarity">
    <text evidence="3">Belongs to the CD36 family.</text>
</comment>
<dbReference type="PRINTS" id="PR01609">
    <property type="entry name" value="CD36FAMILY"/>
</dbReference>
<dbReference type="GO" id="GO:0005044">
    <property type="term" value="F:scavenger receptor activity"/>
    <property type="evidence" value="ECO:0007669"/>
    <property type="project" value="TreeGrafter"/>
</dbReference>
<reference evidence="15" key="2">
    <citation type="submission" date="2023-05" db="EMBL/GenBank/DDBJ databases">
        <authorList>
            <person name="Fouks B."/>
        </authorList>
    </citation>
    <scope>NUCLEOTIDE SEQUENCE</scope>
    <source>
        <strain evidence="15">Stay&amp;Tobe</strain>
        <tissue evidence="15">Testes</tissue>
    </source>
</reference>
<proteinExistence type="inferred from homology"/>
<evidence type="ECO:0000256" key="8">
    <source>
        <dbReference type="ARBA" id="ARBA00023157"/>
    </source>
</evidence>
<dbReference type="EMBL" id="JASPKZ010000836">
    <property type="protein sequence ID" value="KAJ9599080.1"/>
    <property type="molecule type" value="Genomic_DNA"/>
</dbReference>
<name>A0AAD8EQ56_DIPPU</name>
<dbReference type="PANTHER" id="PTHR11923:SF110">
    <property type="entry name" value="SCAVENGER RECEPTOR CLASS B MEMBER 1"/>
    <property type="match status" value="1"/>
</dbReference>
<keyword evidence="7 13" id="KW-0472">Membrane</keyword>